<keyword evidence="4" id="KW-0812">Transmembrane</keyword>
<dbReference type="GO" id="GO:0005811">
    <property type="term" value="C:lipid droplet"/>
    <property type="evidence" value="ECO:0007669"/>
    <property type="project" value="TreeGrafter"/>
</dbReference>
<feature type="region of interest" description="Disordered" evidence="3">
    <location>
        <begin position="378"/>
        <end position="426"/>
    </location>
</feature>
<dbReference type="GeneID" id="55997713"/>
<dbReference type="EMBL" id="CP055902">
    <property type="protein sequence ID" value="QKX63064.1"/>
    <property type="molecule type" value="Genomic_DNA"/>
</dbReference>
<evidence type="ECO:0000256" key="1">
    <source>
        <dbReference type="ARBA" id="ARBA00007920"/>
    </source>
</evidence>
<dbReference type="GO" id="GO:0016042">
    <property type="term" value="P:lipid catabolic process"/>
    <property type="evidence" value="ECO:0007669"/>
    <property type="project" value="UniProtKB-KW"/>
</dbReference>
<gene>
    <name evidence="6" type="ORF">TRUGW13939_10232</name>
</gene>
<dbReference type="InterPro" id="IPR029058">
    <property type="entry name" value="AB_hydrolase_fold"/>
</dbReference>
<dbReference type="GO" id="GO:0004622">
    <property type="term" value="F:phosphatidylcholine lysophospholipase activity"/>
    <property type="evidence" value="ECO:0007669"/>
    <property type="project" value="TreeGrafter"/>
</dbReference>
<comment type="similarity">
    <text evidence="1">Belongs to the putative lipase ROG1 family.</text>
</comment>
<protein>
    <recommendedName>
        <fullName evidence="5">DUF676 domain-containing protein</fullName>
    </recommendedName>
</protein>
<proteinExistence type="inferred from homology"/>
<dbReference type="PANTHER" id="PTHR12482">
    <property type="entry name" value="LIPASE ROG1-RELATED-RELATED"/>
    <property type="match status" value="1"/>
</dbReference>
<dbReference type="FunFam" id="3.40.50.1820:FF:000223">
    <property type="entry name" value="Lipase/serine esterase"/>
    <property type="match status" value="1"/>
</dbReference>
<dbReference type="KEGG" id="trg:TRUGW13939_10232"/>
<dbReference type="PANTHER" id="PTHR12482:SF65">
    <property type="entry name" value="ESTERASE, PUTATIVE (AFU_ORTHOLOGUE AFUA_3G12320)-RELATED"/>
    <property type="match status" value="1"/>
</dbReference>
<keyword evidence="4" id="KW-1133">Transmembrane helix</keyword>
<reference evidence="7" key="1">
    <citation type="submission" date="2020-06" db="EMBL/GenBank/DDBJ databases">
        <title>A chromosome-scale genome assembly of Talaromyces rugulosus W13939.</title>
        <authorList>
            <person name="Wang B."/>
            <person name="Guo L."/>
            <person name="Ye K."/>
            <person name="Wang L."/>
        </authorList>
    </citation>
    <scope>NUCLEOTIDE SEQUENCE [LARGE SCALE GENOMIC DNA]</scope>
    <source>
        <strain evidence="7">W13939</strain>
    </source>
</reference>
<evidence type="ECO:0000256" key="3">
    <source>
        <dbReference type="SAM" id="MobiDB-lite"/>
    </source>
</evidence>
<evidence type="ECO:0000259" key="5">
    <source>
        <dbReference type="Pfam" id="PF05057"/>
    </source>
</evidence>
<keyword evidence="2" id="KW-0443">Lipid metabolism</keyword>
<dbReference type="RefSeq" id="XP_035349238.1">
    <property type="nucleotide sequence ID" value="XM_035493345.1"/>
</dbReference>
<organism evidence="6 7">
    <name type="scientific">Talaromyces rugulosus</name>
    <name type="common">Penicillium rugulosum</name>
    <dbReference type="NCBI Taxonomy" id="121627"/>
    <lineage>
        <taxon>Eukaryota</taxon>
        <taxon>Fungi</taxon>
        <taxon>Dikarya</taxon>
        <taxon>Ascomycota</taxon>
        <taxon>Pezizomycotina</taxon>
        <taxon>Eurotiomycetes</taxon>
        <taxon>Eurotiomycetidae</taxon>
        <taxon>Eurotiales</taxon>
        <taxon>Trichocomaceae</taxon>
        <taxon>Talaromyces</taxon>
        <taxon>Talaromyces sect. Islandici</taxon>
    </lineage>
</organism>
<evidence type="ECO:0000256" key="2">
    <source>
        <dbReference type="ARBA" id="ARBA00022963"/>
    </source>
</evidence>
<dbReference type="InterPro" id="IPR007751">
    <property type="entry name" value="DUF676_lipase-like"/>
</dbReference>
<dbReference type="Pfam" id="PF05057">
    <property type="entry name" value="DUF676"/>
    <property type="match status" value="1"/>
</dbReference>
<accession>A0A7H8R9G3</accession>
<dbReference type="Gene3D" id="3.40.50.1820">
    <property type="entry name" value="alpha/beta hydrolase"/>
    <property type="match status" value="1"/>
</dbReference>
<dbReference type="SUPFAM" id="SSF53474">
    <property type="entry name" value="alpha/beta-Hydrolases"/>
    <property type="match status" value="1"/>
</dbReference>
<sequence length="493" mass="55620">MSLDLPFAPQSVLEFRPRADSYCYKIFEMDASSDCGTTADHLCVLVHGLWGNPSHLDYVASALRERHGADRLYILAAQRNSGSYTYDGIELGGERVAHEIEETLEQLSNKGYQIKKLSIVGYSLGGLVARYAIGLLQANGWLDKVEPVNFTTFVSPHVGVRSPIKGFPNHIWNVLGARTVSMSGRQMFMIDDFRGTGKPLLSVLADPNSIFMRGLAKFRHRTAYANIVNDRSTVFYTTAMSKTHPFPYPEKITFNYIKGYEPVVIDPDMHVLPPAPQEISQGGESASVLSNITKQIRTFFGAAPFYIFITIFIPIGAVLFLLNSVVQNQLSRNRIRMYEQGKTYLLPGRYRVPLVMQDVRGAVEDVFENINASQGNEYLSERDEEYTKQRTQQRRLSRQKSISSGEEKNRPGPVQQQQQPAEADDESEFPILALTPAQFDIIDSLNAVGFKKYPVYIHKVRHSHAAIIVRMPKPGFSEGKIVVQHWLDQEFYI</sequence>
<dbReference type="OrthoDB" id="273452at2759"/>
<dbReference type="Proteomes" id="UP000509510">
    <property type="component" value="Chromosome V"/>
</dbReference>
<evidence type="ECO:0000313" key="6">
    <source>
        <dbReference type="EMBL" id="QKX63064.1"/>
    </source>
</evidence>
<feature type="domain" description="DUF676" evidence="5">
    <location>
        <begin position="39"/>
        <end position="241"/>
    </location>
</feature>
<dbReference type="AlphaFoldDB" id="A0A7H8R9G3"/>
<dbReference type="InterPro" id="IPR044294">
    <property type="entry name" value="Lipase-like"/>
</dbReference>
<name>A0A7H8R9G3_TALRU</name>
<keyword evidence="7" id="KW-1185">Reference proteome</keyword>
<keyword evidence="2" id="KW-0442">Lipid degradation</keyword>
<evidence type="ECO:0000256" key="4">
    <source>
        <dbReference type="SAM" id="Phobius"/>
    </source>
</evidence>
<dbReference type="GO" id="GO:0047372">
    <property type="term" value="F:monoacylglycerol lipase activity"/>
    <property type="evidence" value="ECO:0007669"/>
    <property type="project" value="TreeGrafter"/>
</dbReference>
<evidence type="ECO:0000313" key="7">
    <source>
        <dbReference type="Proteomes" id="UP000509510"/>
    </source>
</evidence>
<feature type="compositionally biased region" description="Basic and acidic residues" evidence="3">
    <location>
        <begin position="379"/>
        <end position="388"/>
    </location>
</feature>
<feature type="transmembrane region" description="Helical" evidence="4">
    <location>
        <begin position="305"/>
        <end position="326"/>
    </location>
</feature>
<keyword evidence="4" id="KW-0472">Membrane</keyword>